<dbReference type="PROSITE" id="PS50005">
    <property type="entry name" value="TPR"/>
    <property type="match status" value="1"/>
</dbReference>
<dbReference type="Pfam" id="PF13401">
    <property type="entry name" value="AAA_22"/>
    <property type="match status" value="1"/>
</dbReference>
<dbReference type="Gene3D" id="3.40.50.300">
    <property type="entry name" value="P-loop containing nucleotide triphosphate hydrolases"/>
    <property type="match status" value="1"/>
</dbReference>
<evidence type="ECO:0000259" key="3">
    <source>
        <dbReference type="Pfam" id="PF13401"/>
    </source>
</evidence>
<dbReference type="PANTHER" id="PTHR47691">
    <property type="entry name" value="REGULATOR-RELATED"/>
    <property type="match status" value="1"/>
</dbReference>
<feature type="region of interest" description="Disordered" evidence="2">
    <location>
        <begin position="22"/>
        <end position="41"/>
    </location>
</feature>
<dbReference type="InterPro" id="IPR011990">
    <property type="entry name" value="TPR-like_helical_dom_sf"/>
</dbReference>
<evidence type="ECO:0000313" key="4">
    <source>
        <dbReference type="EMBL" id="GAA2058883.1"/>
    </source>
</evidence>
<organism evidence="4 5">
    <name type="scientific">Streptomyces cheonanensis</name>
    <dbReference type="NCBI Taxonomy" id="312720"/>
    <lineage>
        <taxon>Bacteria</taxon>
        <taxon>Bacillati</taxon>
        <taxon>Actinomycetota</taxon>
        <taxon>Actinomycetes</taxon>
        <taxon>Kitasatosporales</taxon>
        <taxon>Streptomycetaceae</taxon>
        <taxon>Streptomyces</taxon>
    </lineage>
</organism>
<dbReference type="SUPFAM" id="SSF52540">
    <property type="entry name" value="P-loop containing nucleoside triphosphate hydrolases"/>
    <property type="match status" value="1"/>
</dbReference>
<evidence type="ECO:0000256" key="2">
    <source>
        <dbReference type="SAM" id="MobiDB-lite"/>
    </source>
</evidence>
<dbReference type="SUPFAM" id="SSF48452">
    <property type="entry name" value="TPR-like"/>
    <property type="match status" value="1"/>
</dbReference>
<dbReference type="PRINTS" id="PR00364">
    <property type="entry name" value="DISEASERSIST"/>
</dbReference>
<protein>
    <submittedName>
        <fullName evidence="4">Tetratricopeptide repeat protein</fullName>
    </submittedName>
</protein>
<comment type="caution">
    <text evidence="4">The sequence shown here is derived from an EMBL/GenBank/DDBJ whole genome shotgun (WGS) entry which is preliminary data.</text>
</comment>
<gene>
    <name evidence="4" type="ORF">GCM10009757_39430</name>
</gene>
<proteinExistence type="predicted"/>
<dbReference type="Pfam" id="PF13424">
    <property type="entry name" value="TPR_12"/>
    <property type="match status" value="2"/>
</dbReference>
<dbReference type="InterPro" id="IPR049945">
    <property type="entry name" value="AAA_22"/>
</dbReference>
<feature type="domain" description="ORC1/DEAH AAA+ ATPase" evidence="3">
    <location>
        <begin position="77"/>
        <end position="170"/>
    </location>
</feature>
<dbReference type="PANTHER" id="PTHR47691:SF3">
    <property type="entry name" value="HTH-TYPE TRANSCRIPTIONAL REGULATOR RV0890C-RELATED"/>
    <property type="match status" value="1"/>
</dbReference>
<keyword evidence="1" id="KW-0802">TPR repeat</keyword>
<feature type="repeat" description="TPR" evidence="1">
    <location>
        <begin position="700"/>
        <end position="733"/>
    </location>
</feature>
<dbReference type="EMBL" id="BAAANQ010000008">
    <property type="protein sequence ID" value="GAA2058883.1"/>
    <property type="molecule type" value="Genomic_DNA"/>
</dbReference>
<dbReference type="Proteomes" id="UP001403094">
    <property type="component" value="Unassembled WGS sequence"/>
</dbReference>
<evidence type="ECO:0000256" key="1">
    <source>
        <dbReference type="PROSITE-ProRule" id="PRU00339"/>
    </source>
</evidence>
<sequence>MSAENELSGSARDAVQAGSISGGVHFHGHATRPDGAGRRVPRQLPADVRDFVNRSAELDQLNAVLPGEDGKPLVVSVCLIAGTAGAGKTSLALRWAHRVRDRFPDGQLYINLRGYDPGEPVTAREALHRFLSALGVPAPGIPDDPEAAAALYRSLLADRRVLIVLDNAATVAQVRPLLPGNSHSLTVVTSRGRLSGLAIRDGAHRLTLGTLPEPEAVALLRAVTAGYRPEDDTGKLAELARLCARLPLALRIAAERAATHPHLTLDDLIADLRDESALWDALSTGDEDEAEAVRTVFAWSYRALPPDAARLFRLLGLQPGPEFGLSATTALAATTARRTRQLLDVLVGAHILEQTAPDRYEFHDLLRAYATDQAQRDETPEDRAVALRRLLDWYLHSAAAAAEWIQPAERPLPLTPPLEGVTPAAFESYDQAVDWSEREHGNFLPLLRSAQAAREDRYAWLLSDVLWSAKAPSATIHDWLVMGDIGVRAARRLGKRLGEARLLDYLGMGHMKLSALTESRHHHEAALTVWRELGDRRGEAESLNLLGLVELRVRRLDAAQEHFERAGLIFRELGERHREANTLANRASTLLQAGLLPQAAEDARAALAIHRESEVRRSVGNALRILSEIHREQGEIEAALGLAEEALEIALDLRNPVMEAYWLITLGDAQREAGRHADALVSSQRSAALHRRLGNRSREAMAWHGAGQTYWAMGREKEAVDFFRRAATTHRELGDGWHEAVSLAALADTDSDSAEAVAHLTRADGLLTTFTDPRAVALKEAIAARLRP</sequence>
<dbReference type="SMART" id="SM00028">
    <property type="entry name" value="TPR"/>
    <property type="match status" value="6"/>
</dbReference>
<reference evidence="4 5" key="1">
    <citation type="journal article" date="2019" name="Int. J. Syst. Evol. Microbiol.">
        <title>The Global Catalogue of Microorganisms (GCM) 10K type strain sequencing project: providing services to taxonomists for standard genome sequencing and annotation.</title>
        <authorList>
            <consortium name="The Broad Institute Genomics Platform"/>
            <consortium name="The Broad Institute Genome Sequencing Center for Infectious Disease"/>
            <person name="Wu L."/>
            <person name="Ma J."/>
        </authorList>
    </citation>
    <scope>NUCLEOTIDE SEQUENCE [LARGE SCALE GENOMIC DNA]</scope>
    <source>
        <strain evidence="4 5">JCM 14549</strain>
    </source>
</reference>
<keyword evidence="5" id="KW-1185">Reference proteome</keyword>
<dbReference type="Gene3D" id="1.25.40.10">
    <property type="entry name" value="Tetratricopeptide repeat domain"/>
    <property type="match status" value="2"/>
</dbReference>
<dbReference type="InterPro" id="IPR027417">
    <property type="entry name" value="P-loop_NTPase"/>
</dbReference>
<dbReference type="RefSeq" id="WP_346071256.1">
    <property type="nucleotide sequence ID" value="NZ_BAAANQ010000008.1"/>
</dbReference>
<dbReference type="InterPro" id="IPR019734">
    <property type="entry name" value="TPR_rpt"/>
</dbReference>
<accession>A0ABN2VC73</accession>
<name>A0ABN2VC73_9ACTN</name>
<evidence type="ECO:0000313" key="5">
    <source>
        <dbReference type="Proteomes" id="UP001403094"/>
    </source>
</evidence>